<name>A0AAV4MTB0_9ARAC</name>
<organism evidence="1 2">
    <name type="scientific">Caerostris darwini</name>
    <dbReference type="NCBI Taxonomy" id="1538125"/>
    <lineage>
        <taxon>Eukaryota</taxon>
        <taxon>Metazoa</taxon>
        <taxon>Ecdysozoa</taxon>
        <taxon>Arthropoda</taxon>
        <taxon>Chelicerata</taxon>
        <taxon>Arachnida</taxon>
        <taxon>Araneae</taxon>
        <taxon>Araneomorphae</taxon>
        <taxon>Entelegynae</taxon>
        <taxon>Araneoidea</taxon>
        <taxon>Araneidae</taxon>
        <taxon>Caerostris</taxon>
    </lineage>
</organism>
<keyword evidence="2" id="KW-1185">Reference proteome</keyword>
<reference evidence="1 2" key="1">
    <citation type="submission" date="2021-06" db="EMBL/GenBank/DDBJ databases">
        <title>Caerostris darwini draft genome.</title>
        <authorList>
            <person name="Kono N."/>
            <person name="Arakawa K."/>
        </authorList>
    </citation>
    <scope>NUCLEOTIDE SEQUENCE [LARGE SCALE GENOMIC DNA]</scope>
</reference>
<gene>
    <name evidence="1" type="ORF">CDAR_536821</name>
</gene>
<dbReference type="EMBL" id="BPLQ01000753">
    <property type="protein sequence ID" value="GIX74682.1"/>
    <property type="molecule type" value="Genomic_DNA"/>
</dbReference>
<evidence type="ECO:0000313" key="1">
    <source>
        <dbReference type="EMBL" id="GIX74682.1"/>
    </source>
</evidence>
<sequence length="73" mass="8843">MRCFQRKRFQTITTQIAIIWCMQVFGANVEQMNFCLLKNIRAFIGQRLKIINLQITQDQAELKRRRFFKISFV</sequence>
<evidence type="ECO:0000313" key="2">
    <source>
        <dbReference type="Proteomes" id="UP001054837"/>
    </source>
</evidence>
<comment type="caution">
    <text evidence="1">The sequence shown here is derived from an EMBL/GenBank/DDBJ whole genome shotgun (WGS) entry which is preliminary data.</text>
</comment>
<dbReference type="AlphaFoldDB" id="A0AAV4MTB0"/>
<protein>
    <recommendedName>
        <fullName evidence="3">Secreted protein</fullName>
    </recommendedName>
</protein>
<dbReference type="Proteomes" id="UP001054837">
    <property type="component" value="Unassembled WGS sequence"/>
</dbReference>
<evidence type="ECO:0008006" key="3">
    <source>
        <dbReference type="Google" id="ProtNLM"/>
    </source>
</evidence>
<accession>A0AAV4MTB0</accession>
<proteinExistence type="predicted"/>